<dbReference type="PIRSF" id="PIRSF005572">
    <property type="entry name" value="NifS"/>
    <property type="match status" value="1"/>
</dbReference>
<dbReference type="EC" id="2.8.1.7" evidence="3"/>
<dbReference type="Gene3D" id="3.90.1150.10">
    <property type="entry name" value="Aspartate Aminotransferase, domain 1"/>
    <property type="match status" value="1"/>
</dbReference>
<reference evidence="12 13" key="1">
    <citation type="submission" date="2018-06" db="EMBL/GenBank/DDBJ databases">
        <authorList>
            <consortium name="Pathogen Informatics"/>
            <person name="Doyle S."/>
        </authorList>
    </citation>
    <scope>NUCLEOTIDE SEQUENCE [LARGE SCALE GENOMIC DNA]</scope>
    <source>
        <strain evidence="12 13">NCTC11343</strain>
    </source>
</reference>
<dbReference type="PANTHER" id="PTHR11601:SF34">
    <property type="entry name" value="CYSTEINE DESULFURASE"/>
    <property type="match status" value="1"/>
</dbReference>
<feature type="domain" description="Aminotransferase class V" evidence="11">
    <location>
        <begin position="5"/>
        <end position="362"/>
    </location>
</feature>
<evidence type="ECO:0000256" key="2">
    <source>
        <dbReference type="ARBA" id="ARBA00006490"/>
    </source>
</evidence>
<evidence type="ECO:0000256" key="9">
    <source>
        <dbReference type="ARBA" id="ARBA00050776"/>
    </source>
</evidence>
<evidence type="ECO:0000313" key="12">
    <source>
        <dbReference type="EMBL" id="SPZ92972.1"/>
    </source>
</evidence>
<dbReference type="GO" id="GO:0051536">
    <property type="term" value="F:iron-sulfur cluster binding"/>
    <property type="evidence" value="ECO:0007669"/>
    <property type="project" value="UniProtKB-KW"/>
</dbReference>
<sequence>MKDMIYLDNNATTRILDEVWNTMTPYFIQNYANASSVYHQMGREANAAVQLAKAQIAEALNCSPKELFFNSGATESINTVICGIFDKYQSKGNHIITVSTEHKAVLSCCEQLTKKGAQISYLPVDAQGMIRIDDLKNAMSSQTILVCIMAANNETGVCTSLTQIATICKEKDILFFCDATQAIGKINIDLQKVPIDLLCLSAHKLHGPKGIGALYIRRKSKPIQIAPLLVGGGQESGFRGGTYNVPAIVGFGKALSLINPASYDTVERNRDLLEELLSDIPEIIIHGKNVPRLPNTSYISFKHILASEIMTACPALALSSGSACVTGSREPSHVLMAMNVSKEDALSAIRFSLSIFTTQEDIIQCAQLVTDAVRKIRDQSPIWQLFKAGLID</sequence>
<dbReference type="Proteomes" id="UP000251241">
    <property type="component" value="Unassembled WGS sequence"/>
</dbReference>
<dbReference type="InterPro" id="IPR020578">
    <property type="entry name" value="Aminotrans_V_PyrdxlP_BS"/>
</dbReference>
<dbReference type="SUPFAM" id="SSF53383">
    <property type="entry name" value="PLP-dependent transferases"/>
    <property type="match status" value="1"/>
</dbReference>
<name>A0A2X2JFA7_SPHMU</name>
<dbReference type="GeneID" id="97179784"/>
<comment type="cofactor">
    <cofactor evidence="1 10">
        <name>pyridoxal 5'-phosphate</name>
        <dbReference type="ChEBI" id="CHEBI:597326"/>
    </cofactor>
</comment>
<keyword evidence="7" id="KW-0408">Iron</keyword>
<accession>A0A2X2JFA7</accession>
<dbReference type="InterPro" id="IPR000192">
    <property type="entry name" value="Aminotrans_V_dom"/>
</dbReference>
<dbReference type="GO" id="GO:0046872">
    <property type="term" value="F:metal ion binding"/>
    <property type="evidence" value="ECO:0007669"/>
    <property type="project" value="UniProtKB-KW"/>
</dbReference>
<keyword evidence="4 12" id="KW-0808">Transferase</keyword>
<dbReference type="GO" id="GO:0031071">
    <property type="term" value="F:cysteine desulfurase activity"/>
    <property type="evidence" value="ECO:0007669"/>
    <property type="project" value="UniProtKB-EC"/>
</dbReference>
<dbReference type="EMBL" id="UAUU01000011">
    <property type="protein sequence ID" value="SPZ92972.1"/>
    <property type="molecule type" value="Genomic_DNA"/>
</dbReference>
<dbReference type="Pfam" id="PF00266">
    <property type="entry name" value="Aminotran_5"/>
    <property type="match status" value="1"/>
</dbReference>
<evidence type="ECO:0000313" key="13">
    <source>
        <dbReference type="Proteomes" id="UP000251241"/>
    </source>
</evidence>
<evidence type="ECO:0000256" key="10">
    <source>
        <dbReference type="RuleBase" id="RU004504"/>
    </source>
</evidence>
<evidence type="ECO:0000256" key="1">
    <source>
        <dbReference type="ARBA" id="ARBA00001933"/>
    </source>
</evidence>
<evidence type="ECO:0000256" key="3">
    <source>
        <dbReference type="ARBA" id="ARBA00012239"/>
    </source>
</evidence>
<evidence type="ECO:0000256" key="4">
    <source>
        <dbReference type="ARBA" id="ARBA00022679"/>
    </source>
</evidence>
<dbReference type="RefSeq" id="WP_239468837.1">
    <property type="nucleotide sequence ID" value="NZ_CP069793.1"/>
</dbReference>
<keyword evidence="5" id="KW-0479">Metal-binding</keyword>
<comment type="catalytic activity">
    <reaction evidence="9">
        <text>(sulfur carrier)-H + L-cysteine = (sulfur carrier)-SH + L-alanine</text>
        <dbReference type="Rhea" id="RHEA:43892"/>
        <dbReference type="Rhea" id="RHEA-COMP:14737"/>
        <dbReference type="Rhea" id="RHEA-COMP:14739"/>
        <dbReference type="ChEBI" id="CHEBI:29917"/>
        <dbReference type="ChEBI" id="CHEBI:35235"/>
        <dbReference type="ChEBI" id="CHEBI:57972"/>
        <dbReference type="ChEBI" id="CHEBI:64428"/>
        <dbReference type="EC" id="2.8.1.7"/>
    </reaction>
</comment>
<comment type="similarity">
    <text evidence="2">Belongs to the class-V pyridoxal-phosphate-dependent aminotransferase family. NifS/IscS subfamily.</text>
</comment>
<evidence type="ECO:0000259" key="11">
    <source>
        <dbReference type="Pfam" id="PF00266"/>
    </source>
</evidence>
<dbReference type="InterPro" id="IPR016454">
    <property type="entry name" value="Cysteine_dSase"/>
</dbReference>
<dbReference type="InterPro" id="IPR015424">
    <property type="entry name" value="PyrdxlP-dep_Trfase"/>
</dbReference>
<evidence type="ECO:0000256" key="7">
    <source>
        <dbReference type="ARBA" id="ARBA00023004"/>
    </source>
</evidence>
<protein>
    <recommendedName>
        <fullName evidence="3">cysteine desulfurase</fullName>
        <ecNumber evidence="3">2.8.1.7</ecNumber>
    </recommendedName>
</protein>
<dbReference type="Gene3D" id="3.40.640.10">
    <property type="entry name" value="Type I PLP-dependent aspartate aminotransferase-like (Major domain)"/>
    <property type="match status" value="1"/>
</dbReference>
<organism evidence="12 13">
    <name type="scientific">Sphingobacterium multivorum</name>
    <dbReference type="NCBI Taxonomy" id="28454"/>
    <lineage>
        <taxon>Bacteria</taxon>
        <taxon>Pseudomonadati</taxon>
        <taxon>Bacteroidota</taxon>
        <taxon>Sphingobacteriia</taxon>
        <taxon>Sphingobacteriales</taxon>
        <taxon>Sphingobacteriaceae</taxon>
        <taxon>Sphingobacterium</taxon>
    </lineage>
</organism>
<proteinExistence type="inferred from homology"/>
<gene>
    <name evidence="12" type="primary">iscS_1</name>
    <name evidence="12" type="ORF">NCTC11343_04909</name>
</gene>
<dbReference type="PROSITE" id="PS00595">
    <property type="entry name" value="AA_TRANSFER_CLASS_5"/>
    <property type="match status" value="1"/>
</dbReference>
<dbReference type="AlphaFoldDB" id="A0A2X2JFA7"/>
<evidence type="ECO:0000256" key="8">
    <source>
        <dbReference type="ARBA" id="ARBA00023014"/>
    </source>
</evidence>
<keyword evidence="6" id="KW-0663">Pyridoxal phosphate</keyword>
<dbReference type="PANTHER" id="PTHR11601">
    <property type="entry name" value="CYSTEINE DESULFURYLASE FAMILY MEMBER"/>
    <property type="match status" value="1"/>
</dbReference>
<keyword evidence="8" id="KW-0411">Iron-sulfur</keyword>
<evidence type="ECO:0000256" key="6">
    <source>
        <dbReference type="ARBA" id="ARBA00022898"/>
    </source>
</evidence>
<dbReference type="InterPro" id="IPR015422">
    <property type="entry name" value="PyrdxlP-dep_Trfase_small"/>
</dbReference>
<evidence type="ECO:0000256" key="5">
    <source>
        <dbReference type="ARBA" id="ARBA00022723"/>
    </source>
</evidence>
<dbReference type="InterPro" id="IPR015421">
    <property type="entry name" value="PyrdxlP-dep_Trfase_major"/>
</dbReference>